<accession>A0ABS6FA71</accession>
<protein>
    <submittedName>
        <fullName evidence="1">Uncharacterized protein</fullName>
    </submittedName>
</protein>
<dbReference type="Proteomes" id="UP000787672">
    <property type="component" value="Unassembled WGS sequence"/>
</dbReference>
<evidence type="ECO:0000313" key="2">
    <source>
        <dbReference type="Proteomes" id="UP000787672"/>
    </source>
</evidence>
<evidence type="ECO:0000313" key="1">
    <source>
        <dbReference type="EMBL" id="MBU5626184.1"/>
    </source>
</evidence>
<dbReference type="EMBL" id="JAHLQN010000001">
    <property type="protein sequence ID" value="MBU5626184.1"/>
    <property type="molecule type" value="Genomic_DNA"/>
</dbReference>
<proteinExistence type="predicted"/>
<comment type="caution">
    <text evidence="1">The sequence shown here is derived from an EMBL/GenBank/DDBJ whole genome shotgun (WGS) entry which is preliminary data.</text>
</comment>
<name>A0ABS6FA71_9FIRM</name>
<organism evidence="1 2">
    <name type="scientific">Dysosmobacter acutus</name>
    <dbReference type="NCBI Taxonomy" id="2841504"/>
    <lineage>
        <taxon>Bacteria</taxon>
        <taxon>Bacillati</taxon>
        <taxon>Bacillota</taxon>
        <taxon>Clostridia</taxon>
        <taxon>Eubacteriales</taxon>
        <taxon>Oscillospiraceae</taxon>
        <taxon>Dysosmobacter</taxon>
    </lineage>
</organism>
<dbReference type="RefSeq" id="WP_216559281.1">
    <property type="nucleotide sequence ID" value="NZ_JAHLQN010000001.1"/>
</dbReference>
<keyword evidence="2" id="KW-1185">Reference proteome</keyword>
<reference evidence="1 2" key="1">
    <citation type="submission" date="2021-06" db="EMBL/GenBank/DDBJ databases">
        <authorList>
            <person name="Sun Q."/>
            <person name="Li D."/>
        </authorList>
    </citation>
    <scope>NUCLEOTIDE SEQUENCE [LARGE SCALE GENOMIC DNA]</scope>
    <source>
        <strain evidence="1 2">MSJ-2</strain>
    </source>
</reference>
<gene>
    <name evidence="1" type="ORF">KQI82_04510</name>
</gene>
<sequence>MKATLEKWGYEYDYSRSGVEITGKPDLPEEKLKEILIRKLNLDVQINAYDFACFLCAFTDIGSFDSMPWDERAIQMQLKYDVDVTDRTLRSWCKRLIGSDIIQKCGRETFWKTQRFGKEKYRTPVAADDDEMAQYFQKKSEYLEVARLAAEEAGKTGKEAAASAWDATYKSLWREFGCCYYACRGLLFNAIGEDYIFEIYELAQEIAAAPVSLPPDERKINSKEDYHETWFRSNL</sequence>